<evidence type="ECO:0000256" key="7">
    <source>
        <dbReference type="ARBA" id="ARBA00023125"/>
    </source>
</evidence>
<dbReference type="GO" id="GO:0005634">
    <property type="term" value="C:nucleus"/>
    <property type="evidence" value="ECO:0007669"/>
    <property type="project" value="UniProtKB-SubCell"/>
</dbReference>
<keyword evidence="4 14" id="KW-0547">Nucleotide-binding</keyword>
<proteinExistence type="inferred from homology"/>
<dbReference type="SUPFAM" id="SSF55271">
    <property type="entry name" value="DNA repair protein MutS, domain I"/>
    <property type="match status" value="1"/>
</dbReference>
<comment type="similarity">
    <text evidence="2">Belongs to the DNA mismatch repair MutS family. MSH3 subfamily.</text>
</comment>
<organism evidence="17 18">
    <name type="scientific">Pholiota conissans</name>
    <dbReference type="NCBI Taxonomy" id="109636"/>
    <lineage>
        <taxon>Eukaryota</taxon>
        <taxon>Fungi</taxon>
        <taxon>Dikarya</taxon>
        <taxon>Basidiomycota</taxon>
        <taxon>Agaricomycotina</taxon>
        <taxon>Agaricomycetes</taxon>
        <taxon>Agaricomycetidae</taxon>
        <taxon>Agaricales</taxon>
        <taxon>Agaricineae</taxon>
        <taxon>Strophariaceae</taxon>
        <taxon>Pholiota</taxon>
    </lineage>
</organism>
<dbReference type="Proteomes" id="UP000807469">
    <property type="component" value="Unassembled WGS sequence"/>
</dbReference>
<evidence type="ECO:0000256" key="1">
    <source>
        <dbReference type="ARBA" id="ARBA00004123"/>
    </source>
</evidence>
<evidence type="ECO:0000256" key="3">
    <source>
        <dbReference type="ARBA" id="ARBA00022151"/>
    </source>
</evidence>
<dbReference type="InterPro" id="IPR007861">
    <property type="entry name" value="DNA_mismatch_repair_MutS_clamp"/>
</dbReference>
<evidence type="ECO:0000256" key="12">
    <source>
        <dbReference type="ARBA" id="ARBA00029792"/>
    </source>
</evidence>
<dbReference type="PROSITE" id="PS00486">
    <property type="entry name" value="DNA_MISMATCH_REPAIR_2"/>
    <property type="match status" value="1"/>
</dbReference>
<accession>A0A9P5YZH9</accession>
<comment type="subcellular location">
    <subcellularLocation>
        <location evidence="1">Nucleus</location>
    </subcellularLocation>
</comment>
<dbReference type="Gene3D" id="3.30.420.110">
    <property type="entry name" value="MutS, connector domain"/>
    <property type="match status" value="1"/>
</dbReference>
<dbReference type="Pfam" id="PF01624">
    <property type="entry name" value="MutS_I"/>
    <property type="match status" value="1"/>
</dbReference>
<comment type="subunit">
    <text evidence="11">Heterodimer consisting of MSH2-MSH3 (MutS beta). Forms a ternary complex with MutL alpha (MLH1-PMS1).</text>
</comment>
<dbReference type="Pfam" id="PF00488">
    <property type="entry name" value="MutS_V"/>
    <property type="match status" value="1"/>
</dbReference>
<dbReference type="PANTHER" id="PTHR11361:SF122">
    <property type="entry name" value="DNA MISMATCH REPAIR PROTEIN MSH3"/>
    <property type="match status" value="1"/>
</dbReference>
<comment type="caution">
    <text evidence="17">The sequence shown here is derived from an EMBL/GenBank/DDBJ whole genome shotgun (WGS) entry which is preliminary data.</text>
</comment>
<dbReference type="Gene3D" id="1.10.1420.10">
    <property type="match status" value="2"/>
</dbReference>
<evidence type="ECO:0000313" key="17">
    <source>
        <dbReference type="EMBL" id="KAF9477374.1"/>
    </source>
</evidence>
<evidence type="ECO:0000256" key="15">
    <source>
        <dbReference type="SAM" id="MobiDB-lite"/>
    </source>
</evidence>
<dbReference type="NCBIfam" id="NF003810">
    <property type="entry name" value="PRK05399.1"/>
    <property type="match status" value="1"/>
</dbReference>
<reference evidence="17" key="1">
    <citation type="submission" date="2020-11" db="EMBL/GenBank/DDBJ databases">
        <authorList>
            <consortium name="DOE Joint Genome Institute"/>
            <person name="Ahrendt S."/>
            <person name="Riley R."/>
            <person name="Andreopoulos W."/>
            <person name="Labutti K."/>
            <person name="Pangilinan J."/>
            <person name="Ruiz-Duenas F.J."/>
            <person name="Barrasa J.M."/>
            <person name="Sanchez-Garcia M."/>
            <person name="Camarero S."/>
            <person name="Miyauchi S."/>
            <person name="Serrano A."/>
            <person name="Linde D."/>
            <person name="Babiker R."/>
            <person name="Drula E."/>
            <person name="Ayuso-Fernandez I."/>
            <person name="Pacheco R."/>
            <person name="Padilla G."/>
            <person name="Ferreira P."/>
            <person name="Barriuso J."/>
            <person name="Kellner H."/>
            <person name="Castanera R."/>
            <person name="Alfaro M."/>
            <person name="Ramirez L."/>
            <person name="Pisabarro A.G."/>
            <person name="Kuo A."/>
            <person name="Tritt A."/>
            <person name="Lipzen A."/>
            <person name="He G."/>
            <person name="Yan M."/>
            <person name="Ng V."/>
            <person name="Cullen D."/>
            <person name="Martin F."/>
            <person name="Rosso M.-N."/>
            <person name="Henrissat B."/>
            <person name="Hibbett D."/>
            <person name="Martinez A.T."/>
            <person name="Grigoriev I.V."/>
        </authorList>
    </citation>
    <scope>NUCLEOTIDE SEQUENCE</scope>
    <source>
        <strain evidence="17">CIRM-BRFM 674</strain>
    </source>
</reference>
<dbReference type="SUPFAM" id="SSF48334">
    <property type="entry name" value="DNA repair protein MutS, domain III"/>
    <property type="match status" value="1"/>
</dbReference>
<evidence type="ECO:0000256" key="8">
    <source>
        <dbReference type="ARBA" id="ARBA00023204"/>
    </source>
</evidence>
<feature type="domain" description="DNA mismatch repair proteins mutS family" evidence="16">
    <location>
        <begin position="908"/>
        <end position="924"/>
    </location>
</feature>
<dbReference type="OrthoDB" id="121051at2759"/>
<dbReference type="SUPFAM" id="SSF52540">
    <property type="entry name" value="P-loop containing nucleoside triphosphate hydrolases"/>
    <property type="match status" value="1"/>
</dbReference>
<keyword evidence="18" id="KW-1185">Reference proteome</keyword>
<feature type="region of interest" description="Disordered" evidence="15">
    <location>
        <begin position="140"/>
        <end position="159"/>
    </location>
</feature>
<dbReference type="InterPro" id="IPR007696">
    <property type="entry name" value="DNA_mismatch_repair_MutS_core"/>
</dbReference>
<dbReference type="FunFam" id="3.40.50.300:FF:000870">
    <property type="entry name" value="MutS protein homolog 4"/>
    <property type="match status" value="1"/>
</dbReference>
<dbReference type="GO" id="GO:0140664">
    <property type="term" value="F:ATP-dependent DNA damage sensor activity"/>
    <property type="evidence" value="ECO:0007669"/>
    <property type="project" value="InterPro"/>
</dbReference>
<sequence>MPRNNIRTQGTISSYFANTTPPRTGKRAASPIDLTVEDDESQSMPKKSRLTGPMPSPSESSLSNPVADNWRYSPGQEKSKQQLSKPRSKYEKERHEAFKRKLLQDNSFMMKRVHKEPKADEGELDSDSGSASDSLEKLNETFSHQPKGKKPIARNSASKTRMGMVGKTIEAGPSGQSYTPLEKQIIRLKKENAETVLMVEVGYKYRFFGEDAKVAAKELGMVAFMDRNFLVASIPVHRRDIHLKKLLSSGYRVGIVNQIETAALKKVGDNRNAPFERKLTNLYTQATYIDGLNSVDDLEEHTASTFICLVEEQASKGTSDVSIGMVTICPSTGDVVYDDFDDTIMRLELETRLVHTQPAEVLICEDNLSPATRKMVLHLAGISSSRCHMRIEKLSKDMAYPDASAKVTKFYTDKRRLGIASENFKSGKLMAAAIELPKRVVIALAQAINHLSSFGIADAFLESQFFTKFTTRAHMLLAANTLINLQIYRNEDDHTERGSLIWALDRTKTKFGSRLLRNWVARPLVDKRLLQERVDAIQEILESSSEKLLTLRGLLRGLPDLAKGLCRIQYGQCTLKELSILLPAFNKVARAFDPSENECDQLKSDILNNIINSLPRLMEPMKEILKAVDLKKVAEGDKTSIWNDWDRHPEIEDAQMSLQAIEIELNDELAAARKVLRMPSLQWTTVAIDDHLIEVRKSENRPIPDNWILHSRTKFYARYRPPSVQAKLDERAQRRETLEHEANRAYRSFLTEISEKYYGVLRDGVTKLATADCLLSLAQVALQKDYTKPDFTDNDVLEIVDGRHPIIEAYSNDPYISNSVKMGGGEACSKIITGPNMGGKSSCVRMIALLALMAQIGSYVPAASLRMGLLDSILTRMGASDDLARGRSTFMVEMSETSEILRTATNRSLVILDELGRGTSTFDGMAIADATLQYLVEKTKSKTLFITHYPLLAKKLQSRFPKDIQNLHMGYEAESRVDGSRSITFLYRLIPGLATESFGIECARMAKVPEKVVSRAAERATHMQEEVQQRTRRNQLLKVPYLIQKSLSSTGIAAEAALEDLRTTMELLRVPT</sequence>
<name>A0A9P5YZH9_9AGAR</name>
<dbReference type="InterPro" id="IPR007695">
    <property type="entry name" value="DNA_mismatch_repair_MutS-lik_N"/>
</dbReference>
<keyword evidence="8 14" id="KW-0234">DNA repair</keyword>
<dbReference type="InterPro" id="IPR007860">
    <property type="entry name" value="DNA_mmatch_repair_MutS_con_dom"/>
</dbReference>
<dbReference type="PIRSF" id="PIRSF037677">
    <property type="entry name" value="DNA_mis_repair_Msh6"/>
    <property type="match status" value="1"/>
</dbReference>
<keyword evidence="9" id="KW-0539">Nucleus</keyword>
<dbReference type="GO" id="GO:0006298">
    <property type="term" value="P:mismatch repair"/>
    <property type="evidence" value="ECO:0007669"/>
    <property type="project" value="InterPro"/>
</dbReference>
<dbReference type="InterPro" id="IPR036187">
    <property type="entry name" value="DNA_mismatch_repair_MutS_sf"/>
</dbReference>
<evidence type="ECO:0000256" key="13">
    <source>
        <dbReference type="ARBA" id="ARBA00073774"/>
    </source>
</evidence>
<dbReference type="GO" id="GO:0030983">
    <property type="term" value="F:mismatched DNA binding"/>
    <property type="evidence" value="ECO:0007669"/>
    <property type="project" value="InterPro"/>
</dbReference>
<dbReference type="InterPro" id="IPR045076">
    <property type="entry name" value="MutS"/>
</dbReference>
<keyword evidence="7 14" id="KW-0238">DNA-binding</keyword>
<evidence type="ECO:0000256" key="10">
    <source>
        <dbReference type="ARBA" id="ARBA00025373"/>
    </source>
</evidence>
<comment type="function">
    <text evidence="10">Component of the post-replicative DNA mismatch repair system (MMR). Heterodimerizes with MSH2 to form MutS beta, which binds to DNA mismatches thereby initiating DNA repair. MSH3 provides substrate-binding and substrate specificity to the complex. When bound, the MutS beta heterodimer bends the DNA helix and shields approximately 20 base pairs. Acts mainly to repair insertion-deletion loops (IDLs) from 2 to 13 nucleotides in size, but can also repair base-base and single insertion-deletion mismatches that occur during replication. After mismatch binding, forms a ternary complex with the MutL alpha heterodimer, which is thought to be responsible for directing the downstream MMR events, including strand discrimination, excision, and resynthesis. ATP binding and hydrolysis play a pivotal role in mismatch repair functions.</text>
</comment>
<evidence type="ECO:0000259" key="16">
    <source>
        <dbReference type="PROSITE" id="PS00486"/>
    </source>
</evidence>
<evidence type="ECO:0000256" key="5">
    <source>
        <dbReference type="ARBA" id="ARBA00022763"/>
    </source>
</evidence>
<evidence type="ECO:0000256" key="2">
    <source>
        <dbReference type="ARBA" id="ARBA00007094"/>
    </source>
</evidence>
<dbReference type="PANTHER" id="PTHR11361">
    <property type="entry name" value="DNA MISMATCH REPAIR PROTEIN MUTS FAMILY MEMBER"/>
    <property type="match status" value="1"/>
</dbReference>
<evidence type="ECO:0000256" key="11">
    <source>
        <dbReference type="ARBA" id="ARBA00025902"/>
    </source>
</evidence>
<dbReference type="Pfam" id="PF05192">
    <property type="entry name" value="MutS_III"/>
    <property type="match status" value="1"/>
</dbReference>
<evidence type="ECO:0000256" key="9">
    <source>
        <dbReference type="ARBA" id="ARBA00023242"/>
    </source>
</evidence>
<dbReference type="FunFam" id="3.40.1170.10:FF:000004">
    <property type="entry name" value="DNA mismatch repair protein"/>
    <property type="match status" value="1"/>
</dbReference>
<dbReference type="GO" id="GO:0006312">
    <property type="term" value="P:mitotic recombination"/>
    <property type="evidence" value="ECO:0007669"/>
    <property type="project" value="TreeGrafter"/>
</dbReference>
<evidence type="ECO:0000256" key="6">
    <source>
        <dbReference type="ARBA" id="ARBA00022840"/>
    </source>
</evidence>
<dbReference type="InterPro" id="IPR027417">
    <property type="entry name" value="P-loop_NTPase"/>
</dbReference>
<dbReference type="SMART" id="SM00534">
    <property type="entry name" value="MUTSac"/>
    <property type="match status" value="1"/>
</dbReference>
<feature type="region of interest" description="Disordered" evidence="15">
    <location>
        <begin position="1"/>
        <end position="135"/>
    </location>
</feature>
<dbReference type="AlphaFoldDB" id="A0A9P5YZH9"/>
<gene>
    <name evidence="17" type="ORF">BDN70DRAFT_881277</name>
</gene>
<dbReference type="Gene3D" id="3.40.1170.10">
    <property type="entry name" value="DNA repair protein MutS, domain I"/>
    <property type="match status" value="1"/>
</dbReference>
<dbReference type="EMBL" id="MU155263">
    <property type="protein sequence ID" value="KAF9477374.1"/>
    <property type="molecule type" value="Genomic_DNA"/>
</dbReference>
<dbReference type="Pfam" id="PF05190">
    <property type="entry name" value="MutS_IV"/>
    <property type="match status" value="1"/>
</dbReference>
<dbReference type="Pfam" id="PF05188">
    <property type="entry name" value="MutS_II"/>
    <property type="match status" value="1"/>
</dbReference>
<dbReference type="GO" id="GO:0005524">
    <property type="term" value="F:ATP binding"/>
    <property type="evidence" value="ECO:0007669"/>
    <property type="project" value="UniProtKB-KW"/>
</dbReference>
<feature type="compositionally biased region" description="Polar residues" evidence="15">
    <location>
        <begin position="1"/>
        <end position="22"/>
    </location>
</feature>
<evidence type="ECO:0000313" key="18">
    <source>
        <dbReference type="Proteomes" id="UP000807469"/>
    </source>
</evidence>
<keyword evidence="5 14" id="KW-0227">DNA damage</keyword>
<dbReference type="Gene3D" id="3.40.50.300">
    <property type="entry name" value="P-loop containing nucleotide triphosphate hydrolases"/>
    <property type="match status" value="1"/>
</dbReference>
<dbReference type="InterPro" id="IPR036678">
    <property type="entry name" value="MutS_con_dom_sf"/>
</dbReference>
<dbReference type="InterPro" id="IPR016151">
    <property type="entry name" value="DNA_mismatch_repair_MutS_N"/>
</dbReference>
<dbReference type="InterPro" id="IPR000432">
    <property type="entry name" value="DNA_mismatch_repair_MutS_C"/>
</dbReference>
<feature type="compositionally biased region" description="Polar residues" evidence="15">
    <location>
        <begin position="57"/>
        <end position="66"/>
    </location>
</feature>
<dbReference type="InterPro" id="IPR017261">
    <property type="entry name" value="DNA_mismatch_repair_MutS/MSH"/>
</dbReference>
<dbReference type="SMART" id="SM00533">
    <property type="entry name" value="MUTSd"/>
    <property type="match status" value="1"/>
</dbReference>
<keyword evidence="6" id="KW-0067">ATP-binding</keyword>
<protein>
    <recommendedName>
        <fullName evidence="3 13">DNA mismatch repair protein MSH3</fullName>
    </recommendedName>
    <alternativeName>
        <fullName evidence="3 13">DNA mismatch repair protein MSH3</fullName>
    </alternativeName>
    <alternativeName>
        <fullName evidence="12">MutS protein homolog 3</fullName>
    </alternativeName>
</protein>
<evidence type="ECO:0000256" key="14">
    <source>
        <dbReference type="RuleBase" id="RU003756"/>
    </source>
</evidence>
<evidence type="ECO:0000256" key="4">
    <source>
        <dbReference type="ARBA" id="ARBA00022741"/>
    </source>
</evidence>